<dbReference type="OrthoDB" id="407355at2759"/>
<evidence type="ECO:0000313" key="10">
    <source>
        <dbReference type="EMBL" id="PSC74980.1"/>
    </source>
</evidence>
<evidence type="ECO:0000256" key="4">
    <source>
        <dbReference type="ARBA" id="ARBA00014063"/>
    </source>
</evidence>
<dbReference type="FunFam" id="3.30.1360.40:FF:000001">
    <property type="entry name" value="Ribosome-recycling factor"/>
    <property type="match status" value="1"/>
</dbReference>
<sequence>MEKMDKSVEAVKRSFNSVRTGRANPSMLDRIEFDYYGVMTPLRTVAGISTPESTLLVVQPYDTSAIPAIERAIMQSDIGLTPNNDGRVIRLQVPQLTADRRKEMVKTVSKLGEEGKVALRNVRRDAMKAIEKLEKDGAIGEDQRKDLEAAVQKLTDEYVKQVEVLIKGKSDELTKV</sequence>
<dbReference type="HAMAP" id="MF_00040">
    <property type="entry name" value="RRF"/>
    <property type="match status" value="1"/>
</dbReference>
<feature type="domain" description="Ribosome recycling factor" evidence="9">
    <location>
        <begin position="12"/>
        <end position="173"/>
    </location>
</feature>
<comment type="function">
    <text evidence="1">Responsible for the release of ribosomes from messenger RNA at the termination of chloroplastic protein biosynthesis.</text>
</comment>
<keyword evidence="6" id="KW-0648">Protein biosynthesis</keyword>
<evidence type="ECO:0000256" key="3">
    <source>
        <dbReference type="ARBA" id="ARBA00005912"/>
    </source>
</evidence>
<proteinExistence type="inferred from homology"/>
<dbReference type="AlphaFoldDB" id="A0A2P6VLM9"/>
<dbReference type="PANTHER" id="PTHR20982">
    <property type="entry name" value="RIBOSOME RECYCLING FACTOR"/>
    <property type="match status" value="1"/>
</dbReference>
<gene>
    <name evidence="10" type="ORF">C2E20_2015</name>
</gene>
<evidence type="ECO:0000256" key="1">
    <source>
        <dbReference type="ARBA" id="ARBA00002952"/>
    </source>
</evidence>
<dbReference type="CDD" id="cd00520">
    <property type="entry name" value="RRF"/>
    <property type="match status" value="1"/>
</dbReference>
<dbReference type="GO" id="GO:0006412">
    <property type="term" value="P:translation"/>
    <property type="evidence" value="ECO:0007669"/>
    <property type="project" value="UniProtKB-KW"/>
</dbReference>
<protein>
    <recommendedName>
        <fullName evidence="4">Ribosome-recycling factor, chloroplastic</fullName>
    </recommendedName>
    <alternativeName>
        <fullName evidence="7">Ribosome-releasing factor, chloroplastic</fullName>
    </alternativeName>
</protein>
<evidence type="ECO:0000256" key="7">
    <source>
        <dbReference type="ARBA" id="ARBA00032397"/>
    </source>
</evidence>
<dbReference type="EMBL" id="LHPF02000003">
    <property type="protein sequence ID" value="PSC74980.1"/>
    <property type="molecule type" value="Genomic_DNA"/>
</dbReference>
<comment type="subcellular location">
    <subcellularLocation>
        <location evidence="2">Cytoplasm</location>
    </subcellularLocation>
</comment>
<dbReference type="Gene3D" id="3.30.1360.40">
    <property type="match status" value="1"/>
</dbReference>
<dbReference type="Gene3D" id="1.10.132.20">
    <property type="entry name" value="Ribosome-recycling factor"/>
    <property type="match status" value="1"/>
</dbReference>
<keyword evidence="11" id="KW-1185">Reference proteome</keyword>
<dbReference type="FunFam" id="1.10.132.20:FF:000001">
    <property type="entry name" value="Ribosome-recycling factor"/>
    <property type="match status" value="1"/>
</dbReference>
<dbReference type="GO" id="GO:0005737">
    <property type="term" value="C:cytoplasm"/>
    <property type="evidence" value="ECO:0007669"/>
    <property type="project" value="UniProtKB-SubCell"/>
</dbReference>
<dbReference type="InterPro" id="IPR036191">
    <property type="entry name" value="RRF_sf"/>
</dbReference>
<evidence type="ECO:0000313" key="11">
    <source>
        <dbReference type="Proteomes" id="UP000239649"/>
    </source>
</evidence>
<dbReference type="SUPFAM" id="SSF55194">
    <property type="entry name" value="Ribosome recycling factor, RRF"/>
    <property type="match status" value="1"/>
</dbReference>
<dbReference type="STRING" id="554055.A0A2P6VLM9"/>
<keyword evidence="8" id="KW-0175">Coiled coil</keyword>
<evidence type="ECO:0000256" key="8">
    <source>
        <dbReference type="SAM" id="Coils"/>
    </source>
</evidence>
<evidence type="ECO:0000256" key="6">
    <source>
        <dbReference type="ARBA" id="ARBA00022917"/>
    </source>
</evidence>
<dbReference type="PANTHER" id="PTHR20982:SF3">
    <property type="entry name" value="MITOCHONDRIAL RIBOSOME RECYCLING FACTOR PSEUDO 1"/>
    <property type="match status" value="1"/>
</dbReference>
<dbReference type="Proteomes" id="UP000239649">
    <property type="component" value="Unassembled WGS sequence"/>
</dbReference>
<comment type="similarity">
    <text evidence="3">Belongs to the RRF family.</text>
</comment>
<comment type="caution">
    <text evidence="10">The sequence shown here is derived from an EMBL/GenBank/DDBJ whole genome shotgun (WGS) entry which is preliminary data.</text>
</comment>
<feature type="coiled-coil region" evidence="8">
    <location>
        <begin position="116"/>
        <end position="150"/>
    </location>
</feature>
<dbReference type="GO" id="GO:0043023">
    <property type="term" value="F:ribosomal large subunit binding"/>
    <property type="evidence" value="ECO:0007669"/>
    <property type="project" value="TreeGrafter"/>
</dbReference>
<dbReference type="NCBIfam" id="TIGR00496">
    <property type="entry name" value="frr"/>
    <property type="match status" value="1"/>
</dbReference>
<evidence type="ECO:0000259" key="9">
    <source>
        <dbReference type="Pfam" id="PF01765"/>
    </source>
</evidence>
<evidence type="ECO:0000256" key="5">
    <source>
        <dbReference type="ARBA" id="ARBA00022490"/>
    </source>
</evidence>
<dbReference type="InterPro" id="IPR023584">
    <property type="entry name" value="Ribosome_recyc_fac_dom"/>
</dbReference>
<dbReference type="InterPro" id="IPR002661">
    <property type="entry name" value="Ribosome_recyc_fac"/>
</dbReference>
<dbReference type="Pfam" id="PF01765">
    <property type="entry name" value="RRF"/>
    <property type="match status" value="1"/>
</dbReference>
<evidence type="ECO:0000256" key="2">
    <source>
        <dbReference type="ARBA" id="ARBA00004496"/>
    </source>
</evidence>
<keyword evidence="5" id="KW-0963">Cytoplasm</keyword>
<name>A0A2P6VLM9_9CHLO</name>
<organism evidence="10 11">
    <name type="scientific">Micractinium conductrix</name>
    <dbReference type="NCBI Taxonomy" id="554055"/>
    <lineage>
        <taxon>Eukaryota</taxon>
        <taxon>Viridiplantae</taxon>
        <taxon>Chlorophyta</taxon>
        <taxon>core chlorophytes</taxon>
        <taxon>Trebouxiophyceae</taxon>
        <taxon>Chlorellales</taxon>
        <taxon>Chlorellaceae</taxon>
        <taxon>Chlorella clade</taxon>
        <taxon>Micractinium</taxon>
    </lineage>
</organism>
<accession>A0A2P6VLM9</accession>
<reference evidence="10 11" key="1">
    <citation type="journal article" date="2018" name="Plant J.">
        <title>Genome sequences of Chlorella sorokiniana UTEX 1602 and Micractinium conductrix SAG 241.80: implications to maltose excretion by a green alga.</title>
        <authorList>
            <person name="Arriola M.B."/>
            <person name="Velmurugan N."/>
            <person name="Zhang Y."/>
            <person name="Plunkett M.H."/>
            <person name="Hondzo H."/>
            <person name="Barney B.M."/>
        </authorList>
    </citation>
    <scope>NUCLEOTIDE SEQUENCE [LARGE SCALE GENOMIC DNA]</scope>
    <source>
        <strain evidence="10 11">SAG 241.80</strain>
    </source>
</reference>